<reference evidence="4" key="1">
    <citation type="submission" date="2021-05" db="EMBL/GenBank/DDBJ databases">
        <title>The genome of the haptophyte Pavlova lutheri (Diacronema luteri, Pavlovales) - a model for lipid biosynthesis in eukaryotic algae.</title>
        <authorList>
            <person name="Hulatt C.J."/>
            <person name="Posewitz M.C."/>
        </authorList>
    </citation>
    <scope>NUCLEOTIDE SEQUENCE</scope>
    <source>
        <strain evidence="4">NIVA-4/92</strain>
    </source>
</reference>
<evidence type="ECO:0000256" key="1">
    <source>
        <dbReference type="ARBA" id="ARBA00004474"/>
    </source>
</evidence>
<comment type="subcellular location">
    <subcellularLocation>
        <location evidence="1">Plastid</location>
    </subcellularLocation>
</comment>
<keyword evidence="5" id="KW-1185">Reference proteome</keyword>
<evidence type="ECO:0000313" key="4">
    <source>
        <dbReference type="EMBL" id="KAG8471311.1"/>
    </source>
</evidence>
<evidence type="ECO:0000313" key="5">
    <source>
        <dbReference type="Proteomes" id="UP000751190"/>
    </source>
</evidence>
<comment type="caution">
    <text evidence="4">The sequence shown here is derived from an EMBL/GenBank/DDBJ whole genome shotgun (WGS) entry which is preliminary data.</text>
</comment>
<accession>A0A8J5XL13</accession>
<dbReference type="Pfam" id="PF04755">
    <property type="entry name" value="PAP_fibrillin"/>
    <property type="match status" value="1"/>
</dbReference>
<dbReference type="AlphaFoldDB" id="A0A8J5XL13"/>
<dbReference type="GO" id="GO:0009536">
    <property type="term" value="C:plastid"/>
    <property type="evidence" value="ECO:0007669"/>
    <property type="project" value="UniProtKB-SubCell"/>
</dbReference>
<protein>
    <recommendedName>
        <fullName evidence="3">Plastid lipid-associated protein/fibrillin conserved domain-containing protein</fullName>
    </recommendedName>
</protein>
<feature type="domain" description="Plastid lipid-associated protein/fibrillin conserved" evidence="3">
    <location>
        <begin position="24"/>
        <end position="216"/>
    </location>
</feature>
<name>A0A8J5XL13_DIALT</name>
<dbReference type="InterPro" id="IPR006843">
    <property type="entry name" value="PAP/fibrillin_dom"/>
</dbReference>
<dbReference type="PANTHER" id="PTHR31906">
    <property type="entry name" value="PLASTID-LIPID-ASSOCIATED PROTEIN 4, CHLOROPLASTIC-RELATED"/>
    <property type="match status" value="1"/>
</dbReference>
<dbReference type="InterPro" id="IPR039633">
    <property type="entry name" value="PAP"/>
</dbReference>
<organism evidence="4 5">
    <name type="scientific">Diacronema lutheri</name>
    <name type="common">Unicellular marine alga</name>
    <name type="synonym">Monochrysis lutheri</name>
    <dbReference type="NCBI Taxonomy" id="2081491"/>
    <lineage>
        <taxon>Eukaryota</taxon>
        <taxon>Haptista</taxon>
        <taxon>Haptophyta</taxon>
        <taxon>Pavlovophyceae</taxon>
        <taxon>Pavlovales</taxon>
        <taxon>Pavlovaceae</taxon>
        <taxon>Diacronema</taxon>
    </lineage>
</organism>
<gene>
    <name evidence="4" type="ORF">KFE25_009732</name>
</gene>
<dbReference type="OMA" id="VEQTEWL"/>
<dbReference type="Proteomes" id="UP000751190">
    <property type="component" value="Unassembled WGS sequence"/>
</dbReference>
<evidence type="ECO:0000259" key="3">
    <source>
        <dbReference type="Pfam" id="PF04755"/>
    </source>
</evidence>
<keyword evidence="2" id="KW-0934">Plastid</keyword>
<proteinExistence type="predicted"/>
<sequence>MALAAGLSPREAKAELFALVERELASTSRGSRASLADVRRLDELVARLEAAGPIDDPKRTGLLAGAWQLLYTLRSNTGVEQTEWLTYLLQNGPSPIQRFVIGSVAQVSLVYQTLDEGLTRFVNVIDFMDALGGRLNLEAAVDSVDDDGTLNIRFDNAFFLFEKNPLTKQPLGEPKRLPYPVPFRLLPNESRGFLKTTFLDGELRLARGNRGSVFILRRMGLEGRTAATSRAA</sequence>
<evidence type="ECO:0000256" key="2">
    <source>
        <dbReference type="ARBA" id="ARBA00022640"/>
    </source>
</evidence>
<dbReference type="OrthoDB" id="348976at2759"/>
<dbReference type="EMBL" id="JAGTXO010000001">
    <property type="protein sequence ID" value="KAG8471311.1"/>
    <property type="molecule type" value="Genomic_DNA"/>
</dbReference>